<accession>A0A2W2I7W6</accession>
<feature type="transmembrane region" description="Helical" evidence="1">
    <location>
        <begin position="332"/>
        <end position="354"/>
    </location>
</feature>
<proteinExistence type="predicted"/>
<dbReference type="RefSeq" id="WP_111167688.1">
    <property type="nucleotide sequence ID" value="NZ_POUA01000095.1"/>
</dbReference>
<dbReference type="Proteomes" id="UP000248544">
    <property type="component" value="Unassembled WGS sequence"/>
</dbReference>
<evidence type="ECO:0000313" key="3">
    <source>
        <dbReference type="Proteomes" id="UP000248544"/>
    </source>
</evidence>
<dbReference type="EMBL" id="POUA01000095">
    <property type="protein sequence ID" value="PZG46564.1"/>
    <property type="molecule type" value="Genomic_DNA"/>
</dbReference>
<dbReference type="AlphaFoldDB" id="A0A2W2I7W6"/>
<name>A0A2W2I7W6_9ACTN</name>
<keyword evidence="1" id="KW-0472">Membrane</keyword>
<organism evidence="2 3">
    <name type="scientific">Spongiactinospora gelatinilytica</name>
    <dbReference type="NCBI Taxonomy" id="2666298"/>
    <lineage>
        <taxon>Bacteria</taxon>
        <taxon>Bacillati</taxon>
        <taxon>Actinomycetota</taxon>
        <taxon>Actinomycetes</taxon>
        <taxon>Streptosporangiales</taxon>
        <taxon>Streptosporangiaceae</taxon>
        <taxon>Spongiactinospora</taxon>
    </lineage>
</organism>
<reference evidence="2 3" key="1">
    <citation type="submission" date="2018-01" db="EMBL/GenBank/DDBJ databases">
        <title>Draft genome sequence of Sphaerisporangium sp. 7K107.</title>
        <authorList>
            <person name="Sahin N."/>
            <person name="Saygin H."/>
            <person name="Ay H."/>
        </authorList>
    </citation>
    <scope>NUCLEOTIDE SEQUENCE [LARGE SCALE GENOMIC DNA]</scope>
    <source>
        <strain evidence="2 3">7K107</strain>
    </source>
</reference>
<comment type="caution">
    <text evidence="2">The sequence shown here is derived from an EMBL/GenBank/DDBJ whole genome shotgun (WGS) entry which is preliminary data.</text>
</comment>
<protein>
    <submittedName>
        <fullName evidence="2">Uncharacterized protein</fullName>
    </submittedName>
</protein>
<evidence type="ECO:0000313" key="2">
    <source>
        <dbReference type="EMBL" id="PZG46564.1"/>
    </source>
</evidence>
<keyword evidence="1" id="KW-0812">Transmembrane</keyword>
<feature type="transmembrane region" description="Helical" evidence="1">
    <location>
        <begin position="306"/>
        <end position="326"/>
    </location>
</feature>
<gene>
    <name evidence="2" type="ORF">C1I98_14415</name>
</gene>
<keyword evidence="3" id="KW-1185">Reference proteome</keyword>
<keyword evidence="1" id="KW-1133">Transmembrane helix</keyword>
<sequence length="358" mass="40210">MPGPRPSVLFLSSDARRRYAEDILAALALPRGAVIQFRYESKYVVPSLQASIANMSVIGRRAVVAYVADVETTAPFLVPVRFASVADAECAADMVVFRLRMAEYTDLDDYPLTEDDIRTEGRRYLDRLIEVNDDRYYPATGRFPDLHIRDEPHRRPGEETRDDPQHWLGVARRLARHPTFRDSYFIRIDEPVLDRGGPVPFDEQGRLTLSDRRAAKLRVSFFTQSYSEEGEKVLSCATDGTFLRISSDDSYDVELGYDSVEFWLQPVITTFDALARVSVGFSQERPDVPEVNAGFPVLVHRSRTRMLTRVTFSAAGAFLVALPAILGTGFPMYVRVLFAIMGAALLSVSTVVIARGDR</sequence>
<evidence type="ECO:0000256" key="1">
    <source>
        <dbReference type="SAM" id="Phobius"/>
    </source>
</evidence>